<dbReference type="InterPro" id="IPR000515">
    <property type="entry name" value="MetI-like"/>
</dbReference>
<evidence type="ECO:0000256" key="3">
    <source>
        <dbReference type="ARBA" id="ARBA00022475"/>
    </source>
</evidence>
<feature type="transmembrane region" description="Helical" evidence="7">
    <location>
        <begin position="264"/>
        <end position="286"/>
    </location>
</feature>
<keyword evidence="2 7" id="KW-0813">Transport</keyword>
<dbReference type="PROSITE" id="PS50928">
    <property type="entry name" value="ABC_TM1"/>
    <property type="match status" value="1"/>
</dbReference>
<proteinExistence type="inferred from homology"/>
<protein>
    <submittedName>
        <fullName evidence="9">ABC transporter permease subunit</fullName>
    </submittedName>
</protein>
<feature type="transmembrane region" description="Helical" evidence="7">
    <location>
        <begin position="421"/>
        <end position="443"/>
    </location>
</feature>
<dbReference type="PANTHER" id="PTHR30193:SF37">
    <property type="entry name" value="INNER MEMBRANE ABC TRANSPORTER PERMEASE PROTEIN YCJO"/>
    <property type="match status" value="1"/>
</dbReference>
<dbReference type="SUPFAM" id="SSF161098">
    <property type="entry name" value="MetI-like"/>
    <property type="match status" value="1"/>
</dbReference>
<keyword evidence="3" id="KW-1003">Cell membrane</keyword>
<evidence type="ECO:0000256" key="2">
    <source>
        <dbReference type="ARBA" id="ARBA00022448"/>
    </source>
</evidence>
<sequence length="454" mass="50943">MKKRFNLTPYWLILPSVIYLALFFAWPMVQALTLSIWDGDARLQLRAEANLRSPVSDWLPRGAQIEVLQRQGNVVDPDDLGQSNLRTEVWFYIRGEGADGHTVEGWAPEARVRVRETDAAGAPTLGTIRPRIGGGDPLTAVYAGPSVVSDVVGRLEPNTMVAIEEQTILELWYRVRGERNSAVVEGWAPSRYVQVFSDNVRGRIDRGDTGELTLRYLRSMLNDRFFWPALWTTLLLMAIIIPVQFVLAIVMALIIQQQLRGNTFFLYVFAIALGVSELAVGIVWYAIFTQNGYLNSILVSLGWLASPIPYLTADTRHWIIIAIWLAEIWRATAIVMVIVVAGLQAISHEILEAADLFGANLWKRVRYIILPMLKPSLQVALILRTILALQVFAVVIALSGGDVVTVLANEAYRQYYTLRNVNVAAAYAALILMLSMFSAVIYLRTVRSHEEMQE</sequence>
<feature type="transmembrane region" description="Helical" evidence="7">
    <location>
        <begin position="318"/>
        <end position="343"/>
    </location>
</feature>
<reference evidence="9" key="1">
    <citation type="journal article" date="2020" name="mSystems">
        <title>Genome- and Community-Level Interaction Insights into Carbon Utilization and Element Cycling Functions of Hydrothermarchaeota in Hydrothermal Sediment.</title>
        <authorList>
            <person name="Zhou Z."/>
            <person name="Liu Y."/>
            <person name="Xu W."/>
            <person name="Pan J."/>
            <person name="Luo Z.H."/>
            <person name="Li M."/>
        </authorList>
    </citation>
    <scope>NUCLEOTIDE SEQUENCE [LARGE SCALE GENOMIC DNA]</scope>
    <source>
        <strain evidence="9">SpSt-289</strain>
    </source>
</reference>
<name>A0A7C1JDB4_9CHLR</name>
<dbReference type="PANTHER" id="PTHR30193">
    <property type="entry name" value="ABC TRANSPORTER PERMEASE PROTEIN"/>
    <property type="match status" value="1"/>
</dbReference>
<keyword evidence="5 7" id="KW-1133">Transmembrane helix</keyword>
<evidence type="ECO:0000256" key="6">
    <source>
        <dbReference type="ARBA" id="ARBA00023136"/>
    </source>
</evidence>
<evidence type="ECO:0000313" key="9">
    <source>
        <dbReference type="EMBL" id="HDX31864.1"/>
    </source>
</evidence>
<feature type="transmembrane region" description="Helical" evidence="7">
    <location>
        <begin position="225"/>
        <end position="252"/>
    </location>
</feature>
<feature type="transmembrane region" description="Helical" evidence="7">
    <location>
        <begin position="381"/>
        <end position="401"/>
    </location>
</feature>
<keyword evidence="4 7" id="KW-0812">Transmembrane</keyword>
<comment type="caution">
    <text evidence="9">The sequence shown here is derived from an EMBL/GenBank/DDBJ whole genome shotgun (WGS) entry which is preliminary data.</text>
</comment>
<dbReference type="GO" id="GO:0005886">
    <property type="term" value="C:plasma membrane"/>
    <property type="evidence" value="ECO:0007669"/>
    <property type="project" value="UniProtKB-SubCell"/>
</dbReference>
<dbReference type="Pfam" id="PF00528">
    <property type="entry name" value="BPD_transp_1"/>
    <property type="match status" value="1"/>
</dbReference>
<gene>
    <name evidence="9" type="ORF">ENQ20_10295</name>
</gene>
<dbReference type="AlphaFoldDB" id="A0A7C1JDB4"/>
<evidence type="ECO:0000256" key="5">
    <source>
        <dbReference type="ARBA" id="ARBA00022989"/>
    </source>
</evidence>
<evidence type="ECO:0000256" key="4">
    <source>
        <dbReference type="ARBA" id="ARBA00022692"/>
    </source>
</evidence>
<accession>A0A7C1JDB4</accession>
<dbReference type="GO" id="GO:0055085">
    <property type="term" value="P:transmembrane transport"/>
    <property type="evidence" value="ECO:0007669"/>
    <property type="project" value="InterPro"/>
</dbReference>
<evidence type="ECO:0000259" key="8">
    <source>
        <dbReference type="PROSITE" id="PS50928"/>
    </source>
</evidence>
<comment type="subcellular location">
    <subcellularLocation>
        <location evidence="1 7">Cell membrane</location>
        <topology evidence="1 7">Multi-pass membrane protein</topology>
    </subcellularLocation>
</comment>
<evidence type="ECO:0000256" key="7">
    <source>
        <dbReference type="RuleBase" id="RU363032"/>
    </source>
</evidence>
<dbReference type="CDD" id="cd06261">
    <property type="entry name" value="TM_PBP2"/>
    <property type="match status" value="1"/>
</dbReference>
<organism evidence="9">
    <name type="scientific">Caldilinea aerophila</name>
    <dbReference type="NCBI Taxonomy" id="133453"/>
    <lineage>
        <taxon>Bacteria</taxon>
        <taxon>Bacillati</taxon>
        <taxon>Chloroflexota</taxon>
        <taxon>Caldilineae</taxon>
        <taxon>Caldilineales</taxon>
        <taxon>Caldilineaceae</taxon>
        <taxon>Caldilinea</taxon>
    </lineage>
</organism>
<feature type="transmembrane region" description="Helical" evidence="7">
    <location>
        <begin position="293"/>
        <end position="312"/>
    </location>
</feature>
<dbReference type="InterPro" id="IPR035906">
    <property type="entry name" value="MetI-like_sf"/>
</dbReference>
<comment type="similarity">
    <text evidence="7">Belongs to the binding-protein-dependent transport system permease family.</text>
</comment>
<feature type="transmembrane region" description="Helical" evidence="7">
    <location>
        <begin position="12"/>
        <end position="37"/>
    </location>
</feature>
<dbReference type="Gene3D" id="2.30.30.40">
    <property type="entry name" value="SH3 Domains"/>
    <property type="match status" value="1"/>
</dbReference>
<dbReference type="InterPro" id="IPR051393">
    <property type="entry name" value="ABC_transporter_permease"/>
</dbReference>
<feature type="domain" description="ABC transmembrane type-1" evidence="8">
    <location>
        <begin position="230"/>
        <end position="442"/>
    </location>
</feature>
<dbReference type="Gene3D" id="1.10.3720.10">
    <property type="entry name" value="MetI-like"/>
    <property type="match status" value="1"/>
</dbReference>
<dbReference type="EMBL" id="DSMG01000101">
    <property type="protein sequence ID" value="HDX31864.1"/>
    <property type="molecule type" value="Genomic_DNA"/>
</dbReference>
<evidence type="ECO:0000256" key="1">
    <source>
        <dbReference type="ARBA" id="ARBA00004651"/>
    </source>
</evidence>
<keyword evidence="6 7" id="KW-0472">Membrane</keyword>